<proteinExistence type="predicted"/>
<name>A0A2I1GMT1_9GLOM</name>
<feature type="non-terminal residue" evidence="4">
    <location>
        <position position="1"/>
    </location>
</feature>
<keyword evidence="3" id="KW-0472">Membrane</keyword>
<keyword evidence="3" id="KW-0812">Transmembrane</keyword>
<dbReference type="AlphaFoldDB" id="A0A2I1GMT1"/>
<dbReference type="Proteomes" id="UP000234323">
    <property type="component" value="Unassembled WGS sequence"/>
</dbReference>
<dbReference type="Gene3D" id="2.120.10.80">
    <property type="entry name" value="Kelch-type beta propeller"/>
    <property type="match status" value="1"/>
</dbReference>
<evidence type="ECO:0000256" key="3">
    <source>
        <dbReference type="SAM" id="Phobius"/>
    </source>
</evidence>
<dbReference type="VEuPathDB" id="FungiDB:FUN_007000"/>
<dbReference type="InterPro" id="IPR011043">
    <property type="entry name" value="Gal_Oxase/kelch_b-propeller"/>
</dbReference>
<keyword evidence="3" id="KW-1133">Transmembrane helix</keyword>
<dbReference type="VEuPathDB" id="FungiDB:RhiirFUN_009743"/>
<keyword evidence="5" id="KW-1185">Reference proteome</keyword>
<protein>
    <recommendedName>
        <fullName evidence="6">Galactose oxidase</fullName>
    </recommendedName>
</protein>
<keyword evidence="2" id="KW-0677">Repeat</keyword>
<dbReference type="PANTHER" id="PTHR46093">
    <property type="entry name" value="ACYL-COA-BINDING DOMAIN-CONTAINING PROTEIN 5"/>
    <property type="match status" value="1"/>
</dbReference>
<dbReference type="PANTHER" id="PTHR46093:SF18">
    <property type="entry name" value="FIBRONECTIN TYPE-III DOMAIN-CONTAINING PROTEIN"/>
    <property type="match status" value="1"/>
</dbReference>
<evidence type="ECO:0000313" key="5">
    <source>
        <dbReference type="Proteomes" id="UP000234323"/>
    </source>
</evidence>
<keyword evidence="1" id="KW-0880">Kelch repeat</keyword>
<dbReference type="SUPFAM" id="SSF50965">
    <property type="entry name" value="Galactose oxidase, central domain"/>
    <property type="match status" value="1"/>
</dbReference>
<sequence length="309" mass="35369">LDVLSGNKLQVYIYDTIDDTWNIKVTSGTIPSSRSSFTAVLGLDGQRVIIYGGSSNSTDSSLYELNLINYEWRIPKTYGKTPASRTSHRANVIRKYMVISFGNGYNRSIENDILLLDISDVNEYIWTNEFNFNSLQSLPPPSNNEPSSINKSLIIGVICVIIGTLVGFTSLVIFIEYRRNKNRSKDDDNDQAENKVHNYGQEIVQPFKNENIFNHGQEIVELPNNDHIFNHGQEIVELTNNDHIFNHRIEIVQPHTPEPVINNNYNHEQESTQIANDKKLSLQYVQKLEQELQDLKLMILQNNNQSTKN</sequence>
<reference evidence="4 5" key="1">
    <citation type="submission" date="2015-10" db="EMBL/GenBank/DDBJ databases">
        <title>Genome analyses suggest a sexual origin of heterokaryosis in a supposedly ancient asexual fungus.</title>
        <authorList>
            <person name="Ropars J."/>
            <person name="Sedzielewska K."/>
            <person name="Noel J."/>
            <person name="Charron P."/>
            <person name="Farinelli L."/>
            <person name="Marton T."/>
            <person name="Kruger M."/>
            <person name="Pelin A."/>
            <person name="Brachmann A."/>
            <person name="Corradi N."/>
        </authorList>
    </citation>
    <scope>NUCLEOTIDE SEQUENCE [LARGE SCALE GENOMIC DNA]</scope>
    <source>
        <strain evidence="4 5">A4</strain>
    </source>
</reference>
<dbReference type="Pfam" id="PF24681">
    <property type="entry name" value="Kelch_KLHDC2_KLHL20_DRC7"/>
    <property type="match status" value="1"/>
</dbReference>
<organism evidence="4 5">
    <name type="scientific">Rhizophagus irregularis</name>
    <dbReference type="NCBI Taxonomy" id="588596"/>
    <lineage>
        <taxon>Eukaryota</taxon>
        <taxon>Fungi</taxon>
        <taxon>Fungi incertae sedis</taxon>
        <taxon>Mucoromycota</taxon>
        <taxon>Glomeromycotina</taxon>
        <taxon>Glomeromycetes</taxon>
        <taxon>Glomerales</taxon>
        <taxon>Glomeraceae</taxon>
        <taxon>Rhizophagus</taxon>
    </lineage>
</organism>
<accession>A0A2I1GMT1</accession>
<evidence type="ECO:0000256" key="2">
    <source>
        <dbReference type="ARBA" id="ARBA00022737"/>
    </source>
</evidence>
<evidence type="ECO:0008006" key="6">
    <source>
        <dbReference type="Google" id="ProtNLM"/>
    </source>
</evidence>
<gene>
    <name evidence="4" type="ORF">RhiirA4_463353</name>
</gene>
<feature type="transmembrane region" description="Helical" evidence="3">
    <location>
        <begin position="153"/>
        <end position="175"/>
    </location>
</feature>
<comment type="caution">
    <text evidence="4">The sequence shown here is derived from an EMBL/GenBank/DDBJ whole genome shotgun (WGS) entry which is preliminary data.</text>
</comment>
<dbReference type="VEuPathDB" id="FungiDB:RhiirA1_471835"/>
<evidence type="ECO:0000256" key="1">
    <source>
        <dbReference type="ARBA" id="ARBA00022441"/>
    </source>
</evidence>
<dbReference type="InterPro" id="IPR015915">
    <property type="entry name" value="Kelch-typ_b-propeller"/>
</dbReference>
<dbReference type="EMBL" id="LLXI01000590">
    <property type="protein sequence ID" value="PKY47941.1"/>
    <property type="molecule type" value="Genomic_DNA"/>
</dbReference>
<evidence type="ECO:0000313" key="4">
    <source>
        <dbReference type="EMBL" id="PKY47941.1"/>
    </source>
</evidence>